<dbReference type="EMBL" id="FNGV01000024">
    <property type="protein sequence ID" value="SDN09705.1"/>
    <property type="molecule type" value="Genomic_DNA"/>
</dbReference>
<sequence length="42" mass="4708">MSFKTYIKNIEDKTGKTAEEFQKLAEEKGFTNNGALVAKAQK</sequence>
<evidence type="ECO:0000313" key="1">
    <source>
        <dbReference type="EMBL" id="SDN09705.1"/>
    </source>
</evidence>
<dbReference type="InterPro" id="IPR025629">
    <property type="entry name" value="DUF4287"/>
</dbReference>
<accession>A0A1G9YMD5</accession>
<proteinExistence type="predicted"/>
<gene>
    <name evidence="1" type="ORF">SAMN04488514_12412</name>
</gene>
<keyword evidence="2" id="KW-1185">Reference proteome</keyword>
<dbReference type="RefSeq" id="WP_245731652.1">
    <property type="nucleotide sequence ID" value="NZ_FNGV01000024.1"/>
</dbReference>
<dbReference type="Proteomes" id="UP000199440">
    <property type="component" value="Unassembled WGS sequence"/>
</dbReference>
<dbReference type="Pfam" id="PF14117">
    <property type="entry name" value="DUF4287"/>
    <property type="match status" value="1"/>
</dbReference>
<protein>
    <submittedName>
        <fullName evidence="1">Uncharacterized protein</fullName>
    </submittedName>
</protein>
<name>A0A1G9YMD5_9FLAO</name>
<dbReference type="AlphaFoldDB" id="A0A1G9YMD5"/>
<dbReference type="STRING" id="192904.SAMN04488514_12412"/>
<reference evidence="1 2" key="1">
    <citation type="submission" date="2016-10" db="EMBL/GenBank/DDBJ databases">
        <authorList>
            <person name="de Groot N.N."/>
        </authorList>
    </citation>
    <scope>NUCLEOTIDE SEQUENCE [LARGE SCALE GENOMIC DNA]</scope>
    <source>
        <strain evidence="1 2">DSM 19886</strain>
    </source>
</reference>
<evidence type="ECO:0000313" key="2">
    <source>
        <dbReference type="Proteomes" id="UP000199440"/>
    </source>
</evidence>
<organism evidence="1 2">
    <name type="scientific">Kriegella aquimaris</name>
    <dbReference type="NCBI Taxonomy" id="192904"/>
    <lineage>
        <taxon>Bacteria</taxon>
        <taxon>Pseudomonadati</taxon>
        <taxon>Bacteroidota</taxon>
        <taxon>Flavobacteriia</taxon>
        <taxon>Flavobacteriales</taxon>
        <taxon>Flavobacteriaceae</taxon>
        <taxon>Kriegella</taxon>
    </lineage>
</organism>